<protein>
    <recommendedName>
        <fullName evidence="5">Lipoprotein</fullName>
    </recommendedName>
</protein>
<keyword evidence="4" id="KW-1185">Reference proteome</keyword>
<feature type="compositionally biased region" description="Basic residues" evidence="1">
    <location>
        <begin position="30"/>
        <end position="41"/>
    </location>
</feature>
<feature type="chain" id="PRO_5003656097" description="Lipoprotein" evidence="2">
    <location>
        <begin position="26"/>
        <end position="62"/>
    </location>
</feature>
<feature type="compositionally biased region" description="Polar residues" evidence="1">
    <location>
        <begin position="44"/>
        <end position="62"/>
    </location>
</feature>
<proteinExistence type="predicted"/>
<accession>K6VS94</accession>
<dbReference type="RefSeq" id="WP_002439139.1">
    <property type="nucleotide sequence ID" value="NC_017910.1"/>
</dbReference>
<keyword evidence="2" id="KW-0732">Signal</keyword>
<dbReference type="EMBL" id="CP001560">
    <property type="protein sequence ID" value="AFJ47816.1"/>
    <property type="molecule type" value="Genomic_DNA"/>
</dbReference>
<evidence type="ECO:0000313" key="4">
    <source>
        <dbReference type="Proteomes" id="UP000001955"/>
    </source>
</evidence>
<dbReference type="KEGG" id="ebt:EBL_c27450"/>
<dbReference type="HOGENOM" id="CLU_2901775_0_0_6"/>
<reference evidence="3 4" key="1">
    <citation type="journal article" date="2012" name="J. Bacteriol.">
        <title>Complete genome sequence of the B12-producing Shimwellia blattae strain DSM 4481, isolated from a cockroach.</title>
        <authorList>
            <person name="Brzuszkiewicz E."/>
            <person name="Waschkowitz T."/>
            <person name="Wiezer A."/>
            <person name="Daniel R."/>
        </authorList>
    </citation>
    <scope>NUCLEOTIDE SEQUENCE [LARGE SCALE GENOMIC DNA]</scope>
    <source>
        <strain evidence="4">ATCC 29907 / DSM 4481 / JCM 1650 / NBRC 105725 / CDC 9005-74</strain>
    </source>
</reference>
<dbReference type="AlphaFoldDB" id="I2BBB2"/>
<evidence type="ECO:0008006" key="5">
    <source>
        <dbReference type="Google" id="ProtNLM"/>
    </source>
</evidence>
<name>I2BBB2_SHIBC</name>
<gene>
    <name evidence="3" type="ordered locus">EBL_c27450</name>
</gene>
<dbReference type="Proteomes" id="UP000001955">
    <property type="component" value="Chromosome"/>
</dbReference>
<evidence type="ECO:0000256" key="1">
    <source>
        <dbReference type="SAM" id="MobiDB-lite"/>
    </source>
</evidence>
<dbReference type="PROSITE" id="PS51257">
    <property type="entry name" value="PROKAR_LIPOPROTEIN"/>
    <property type="match status" value="1"/>
</dbReference>
<evidence type="ECO:0000256" key="2">
    <source>
        <dbReference type="SAM" id="SignalP"/>
    </source>
</evidence>
<feature type="region of interest" description="Disordered" evidence="1">
    <location>
        <begin position="25"/>
        <end position="62"/>
    </location>
</feature>
<sequence length="62" mass="7197">MAQLKKWGLLLVVLMATGLSGCVYDSDHSGHHHKHKHKHKKQESSYSEHYQRNNSSNTTLRR</sequence>
<evidence type="ECO:0000313" key="3">
    <source>
        <dbReference type="EMBL" id="AFJ47816.1"/>
    </source>
</evidence>
<dbReference type="PATRIC" id="fig|630626.3.peg.2660"/>
<feature type="signal peptide" evidence="2">
    <location>
        <begin position="1"/>
        <end position="25"/>
    </location>
</feature>
<accession>I2BBB2</accession>
<organism evidence="3 4">
    <name type="scientific">Shimwellia blattae (strain ATCC 29907 / DSM 4481 / JCM 1650 / NBRC 105725 / CDC 9005-74)</name>
    <name type="common">Escherichia blattae</name>
    <dbReference type="NCBI Taxonomy" id="630626"/>
    <lineage>
        <taxon>Bacteria</taxon>
        <taxon>Pseudomonadati</taxon>
        <taxon>Pseudomonadota</taxon>
        <taxon>Gammaproteobacteria</taxon>
        <taxon>Enterobacterales</taxon>
        <taxon>Enterobacteriaceae</taxon>
        <taxon>Shimwellia</taxon>
    </lineage>
</organism>